<name>A0AAJ0G3U2_9HYPO</name>
<dbReference type="Pfam" id="PF04082">
    <property type="entry name" value="Fungal_trans"/>
    <property type="match status" value="1"/>
</dbReference>
<evidence type="ECO:0000256" key="7">
    <source>
        <dbReference type="SAM" id="MobiDB-lite"/>
    </source>
</evidence>
<reference evidence="9" key="1">
    <citation type="submission" date="2023-06" db="EMBL/GenBank/DDBJ databases">
        <title>Conoideocrella luteorostrata (Hypocreales: Clavicipitaceae), a potential biocontrol fungus for elongate hemlock scale in United States Christmas tree production areas.</title>
        <authorList>
            <person name="Barrett H."/>
            <person name="Lovett B."/>
            <person name="Macias A.M."/>
            <person name="Stajich J.E."/>
            <person name="Kasson M.T."/>
        </authorList>
    </citation>
    <scope>NUCLEOTIDE SEQUENCE</scope>
    <source>
        <strain evidence="9">ARSEF 14590</strain>
    </source>
</reference>
<sequence length="679" mass="77019">MDYLILGDGAQVTGKRKRGRAQKSCNFCHGRRRHCDQRRPACGRCTSSGLAGNCVYLDDIATNHRRLADECADRQASATDQTLDDVERVLRCPDSAFRHEESQRNTLVPDRPLIDRSPSPDSSGEFAETSLLARRSSPLASSAAALPDSSVGIQSGAFDGPDGHFGIRWSGATSIDDLMQAIPGLESFANDTFQNYPAIDRIRGHMGKVTQYRQDCHILDPARDAGGLRLMLPSKQQVDYRIRLFLDTYGKIYHIFHLPSFWKDYNRLWDHRRGCRPRFIAIVLLMVAASRGLDPATACTPSKKKITADDAMRYIESCEAWLRSQKTTQTDTEDLQLRFSLVFAKVVVLPKFKTSWVEAQNVVQMCICAGLHRDPDAIRAPLSELEKELRRRVWYAAIELQIQVCVDRGMMPLPLPPQCDCRPPRNIHDSELLNDEDLLPQTRAVHATTDVAYLAAAAESMPFRYKLSEALNRSQERFLSSELANNYTGRIHEYLDKLPRETNFLSDVSKPYLVLNLQQYLFMIHAPRAQCEFRKSGRQFSCMILWQTALETMRIHKALWSDKQFALQALCNDYLRAGLCLSQILTAAHTAHEGDFEPTVAYQAAILVRDAIEMASDRMIRFGRERRSLFMLLAAREYFFSQRDSSRRETCMKNVVSGMIDTCQKAIECKALEAGLIVR</sequence>
<evidence type="ECO:0000256" key="3">
    <source>
        <dbReference type="ARBA" id="ARBA00023015"/>
    </source>
</evidence>
<dbReference type="GO" id="GO:0008270">
    <property type="term" value="F:zinc ion binding"/>
    <property type="evidence" value="ECO:0007669"/>
    <property type="project" value="InterPro"/>
</dbReference>
<dbReference type="InterPro" id="IPR001138">
    <property type="entry name" value="Zn2Cys6_DnaBD"/>
</dbReference>
<keyword evidence="5" id="KW-0804">Transcription</keyword>
<keyword evidence="4" id="KW-0238">DNA-binding</keyword>
<dbReference type="GO" id="GO:0000978">
    <property type="term" value="F:RNA polymerase II cis-regulatory region sequence-specific DNA binding"/>
    <property type="evidence" value="ECO:0007669"/>
    <property type="project" value="TreeGrafter"/>
</dbReference>
<dbReference type="GO" id="GO:0006351">
    <property type="term" value="P:DNA-templated transcription"/>
    <property type="evidence" value="ECO:0007669"/>
    <property type="project" value="InterPro"/>
</dbReference>
<dbReference type="CDD" id="cd00067">
    <property type="entry name" value="GAL4"/>
    <property type="match status" value="1"/>
</dbReference>
<dbReference type="GO" id="GO:0005634">
    <property type="term" value="C:nucleus"/>
    <property type="evidence" value="ECO:0007669"/>
    <property type="project" value="TreeGrafter"/>
</dbReference>
<dbReference type="CDD" id="cd12148">
    <property type="entry name" value="fungal_TF_MHR"/>
    <property type="match status" value="1"/>
</dbReference>
<protein>
    <recommendedName>
        <fullName evidence="8">Zn(2)-C6 fungal-type domain-containing protein</fullName>
    </recommendedName>
</protein>
<evidence type="ECO:0000256" key="5">
    <source>
        <dbReference type="ARBA" id="ARBA00023163"/>
    </source>
</evidence>
<evidence type="ECO:0000256" key="4">
    <source>
        <dbReference type="ARBA" id="ARBA00023125"/>
    </source>
</evidence>
<dbReference type="Pfam" id="PF00172">
    <property type="entry name" value="Zn_clus"/>
    <property type="match status" value="1"/>
</dbReference>
<keyword evidence="2" id="KW-0862">Zinc</keyword>
<dbReference type="Gene3D" id="4.10.240.10">
    <property type="entry name" value="Zn(2)-C6 fungal-type DNA-binding domain"/>
    <property type="match status" value="1"/>
</dbReference>
<keyword evidence="3" id="KW-0805">Transcription regulation</keyword>
<dbReference type="Proteomes" id="UP001251528">
    <property type="component" value="Unassembled WGS sequence"/>
</dbReference>
<dbReference type="PROSITE" id="PS00463">
    <property type="entry name" value="ZN2_CY6_FUNGAL_1"/>
    <property type="match status" value="1"/>
</dbReference>
<dbReference type="SUPFAM" id="SSF57701">
    <property type="entry name" value="Zn2/Cys6 DNA-binding domain"/>
    <property type="match status" value="1"/>
</dbReference>
<feature type="region of interest" description="Disordered" evidence="7">
    <location>
        <begin position="100"/>
        <end position="127"/>
    </location>
</feature>
<keyword evidence="6" id="KW-0539">Nucleus</keyword>
<evidence type="ECO:0000256" key="1">
    <source>
        <dbReference type="ARBA" id="ARBA00022723"/>
    </source>
</evidence>
<organism evidence="9 10">
    <name type="scientific">Conoideocrella luteorostrata</name>
    <dbReference type="NCBI Taxonomy" id="1105319"/>
    <lineage>
        <taxon>Eukaryota</taxon>
        <taxon>Fungi</taxon>
        <taxon>Dikarya</taxon>
        <taxon>Ascomycota</taxon>
        <taxon>Pezizomycotina</taxon>
        <taxon>Sordariomycetes</taxon>
        <taxon>Hypocreomycetidae</taxon>
        <taxon>Hypocreales</taxon>
        <taxon>Clavicipitaceae</taxon>
        <taxon>Conoideocrella</taxon>
    </lineage>
</organism>
<evidence type="ECO:0000313" key="9">
    <source>
        <dbReference type="EMBL" id="KAK2616298.1"/>
    </source>
</evidence>
<evidence type="ECO:0000259" key="8">
    <source>
        <dbReference type="PROSITE" id="PS50048"/>
    </source>
</evidence>
<dbReference type="GO" id="GO:0001228">
    <property type="term" value="F:DNA-binding transcription activator activity, RNA polymerase II-specific"/>
    <property type="evidence" value="ECO:0007669"/>
    <property type="project" value="TreeGrafter"/>
</dbReference>
<dbReference type="SMART" id="SM00066">
    <property type="entry name" value="GAL4"/>
    <property type="match status" value="1"/>
</dbReference>
<evidence type="ECO:0000313" key="10">
    <source>
        <dbReference type="Proteomes" id="UP001251528"/>
    </source>
</evidence>
<dbReference type="PANTHER" id="PTHR31944">
    <property type="entry name" value="HEME-RESPONSIVE ZINC FINGER TRANSCRIPTION FACTOR HAP1"/>
    <property type="match status" value="1"/>
</dbReference>
<dbReference type="InterPro" id="IPR007219">
    <property type="entry name" value="XnlR_reg_dom"/>
</dbReference>
<dbReference type="InterPro" id="IPR036864">
    <property type="entry name" value="Zn2-C6_fun-type_DNA-bd_sf"/>
</dbReference>
<dbReference type="InterPro" id="IPR051430">
    <property type="entry name" value="Fungal_TF_Env_Response"/>
</dbReference>
<evidence type="ECO:0000256" key="6">
    <source>
        <dbReference type="ARBA" id="ARBA00023242"/>
    </source>
</evidence>
<gene>
    <name evidence="9" type="ORF">QQS21_000732</name>
</gene>
<dbReference type="EMBL" id="JASWJB010000007">
    <property type="protein sequence ID" value="KAK2616298.1"/>
    <property type="molecule type" value="Genomic_DNA"/>
</dbReference>
<comment type="caution">
    <text evidence="9">The sequence shown here is derived from an EMBL/GenBank/DDBJ whole genome shotgun (WGS) entry which is preliminary data.</text>
</comment>
<keyword evidence="1" id="KW-0479">Metal-binding</keyword>
<dbReference type="PROSITE" id="PS50048">
    <property type="entry name" value="ZN2_CY6_FUNGAL_2"/>
    <property type="match status" value="1"/>
</dbReference>
<accession>A0AAJ0G3U2</accession>
<dbReference type="AlphaFoldDB" id="A0AAJ0G3U2"/>
<feature type="domain" description="Zn(2)-C6 fungal-type" evidence="8">
    <location>
        <begin position="24"/>
        <end position="56"/>
    </location>
</feature>
<proteinExistence type="predicted"/>
<dbReference type="PANTHER" id="PTHR31944:SF131">
    <property type="entry name" value="HEME-RESPONSIVE ZINC FINGER TRANSCRIPTION FACTOR HAP1"/>
    <property type="match status" value="1"/>
</dbReference>
<evidence type="ECO:0000256" key="2">
    <source>
        <dbReference type="ARBA" id="ARBA00022833"/>
    </source>
</evidence>
<keyword evidence="10" id="KW-1185">Reference proteome</keyword>